<reference evidence="1 2" key="1">
    <citation type="submission" date="2012-06" db="EMBL/GenBank/DDBJ databases">
        <title>Complete genome of Terriglobus roseus DSM 18391.</title>
        <authorList>
            <consortium name="US DOE Joint Genome Institute (JGI-PGF)"/>
            <person name="Lucas S."/>
            <person name="Copeland A."/>
            <person name="Lapidus A."/>
            <person name="Glavina del Rio T."/>
            <person name="Dalin E."/>
            <person name="Tice H."/>
            <person name="Bruce D."/>
            <person name="Goodwin L."/>
            <person name="Pitluck S."/>
            <person name="Peters L."/>
            <person name="Mikhailova N."/>
            <person name="Munk A.C.C."/>
            <person name="Kyrpides N."/>
            <person name="Mavromatis K."/>
            <person name="Ivanova N."/>
            <person name="Brettin T."/>
            <person name="Detter J.C."/>
            <person name="Han C."/>
            <person name="Larimer F."/>
            <person name="Land M."/>
            <person name="Hauser L."/>
            <person name="Markowitz V."/>
            <person name="Cheng J.-F."/>
            <person name="Hugenholtz P."/>
            <person name="Woyke T."/>
            <person name="Wu D."/>
            <person name="Brambilla E."/>
            <person name="Klenk H.-P."/>
            <person name="Eisen J.A."/>
        </authorList>
    </citation>
    <scope>NUCLEOTIDE SEQUENCE [LARGE SCALE GENOMIC DNA]</scope>
    <source>
        <strain evidence="2">DSM 18391 / NRRL B-41598 / KBS 63</strain>
    </source>
</reference>
<name>I3ZJK4_TERRK</name>
<sequence length="52" mass="6149">MRKEIKTKARGCRSPDYDYFLRFPGIPDLVGTLLWIVVCDDHMPLRIGLWKQ</sequence>
<keyword evidence="2" id="KW-1185">Reference proteome</keyword>
<dbReference type="AlphaFoldDB" id="I3ZJK4"/>
<accession>I3ZJK4</accession>
<dbReference type="Proteomes" id="UP000006056">
    <property type="component" value="Chromosome"/>
</dbReference>
<gene>
    <name evidence="1" type="ordered locus">Terro_3201</name>
</gene>
<evidence type="ECO:0000313" key="2">
    <source>
        <dbReference type="Proteomes" id="UP000006056"/>
    </source>
</evidence>
<dbReference type="EMBL" id="CP003379">
    <property type="protein sequence ID" value="AFL89422.1"/>
    <property type="molecule type" value="Genomic_DNA"/>
</dbReference>
<dbReference type="KEGG" id="trs:Terro_3201"/>
<evidence type="ECO:0000313" key="1">
    <source>
        <dbReference type="EMBL" id="AFL89422.1"/>
    </source>
</evidence>
<organism evidence="1 2">
    <name type="scientific">Terriglobus roseus (strain DSM 18391 / NRRL B-41598 / KBS 63)</name>
    <dbReference type="NCBI Taxonomy" id="926566"/>
    <lineage>
        <taxon>Bacteria</taxon>
        <taxon>Pseudomonadati</taxon>
        <taxon>Acidobacteriota</taxon>
        <taxon>Terriglobia</taxon>
        <taxon>Terriglobales</taxon>
        <taxon>Acidobacteriaceae</taxon>
        <taxon>Terriglobus</taxon>
    </lineage>
</organism>
<dbReference type="HOGENOM" id="CLU_3085694_0_0_0"/>
<proteinExistence type="predicted"/>
<protein>
    <submittedName>
        <fullName evidence="1">Uncharacterized protein</fullName>
    </submittedName>
</protein>